<dbReference type="AlphaFoldDB" id="A0A841JQG4"/>
<evidence type="ECO:0000313" key="2">
    <source>
        <dbReference type="Proteomes" id="UP000538666"/>
    </source>
</evidence>
<organism evidence="1 2">
    <name type="scientific">Silvibacterium bohemicum</name>
    <dbReference type="NCBI Taxonomy" id="1577686"/>
    <lineage>
        <taxon>Bacteria</taxon>
        <taxon>Pseudomonadati</taxon>
        <taxon>Acidobacteriota</taxon>
        <taxon>Terriglobia</taxon>
        <taxon>Terriglobales</taxon>
        <taxon>Acidobacteriaceae</taxon>
        <taxon>Silvibacterium</taxon>
    </lineage>
</organism>
<dbReference type="RefSeq" id="WP_156185853.1">
    <property type="nucleotide sequence ID" value="NZ_JACHEK010000003.1"/>
</dbReference>
<comment type="caution">
    <text evidence="1">The sequence shown here is derived from an EMBL/GenBank/DDBJ whole genome shotgun (WGS) entry which is preliminary data.</text>
</comment>
<dbReference type="EMBL" id="JACHEK010000003">
    <property type="protein sequence ID" value="MBB6143632.1"/>
    <property type="molecule type" value="Genomic_DNA"/>
</dbReference>
<reference evidence="1 2" key="1">
    <citation type="submission" date="2020-08" db="EMBL/GenBank/DDBJ databases">
        <title>Genomic Encyclopedia of Type Strains, Phase IV (KMG-IV): sequencing the most valuable type-strain genomes for metagenomic binning, comparative biology and taxonomic classification.</title>
        <authorList>
            <person name="Goeker M."/>
        </authorList>
    </citation>
    <scope>NUCLEOTIDE SEQUENCE [LARGE SCALE GENOMIC DNA]</scope>
    <source>
        <strain evidence="1 2">DSM 103733</strain>
    </source>
</reference>
<protein>
    <submittedName>
        <fullName evidence="1">Uncharacterized protein</fullName>
    </submittedName>
</protein>
<name>A0A841JQG4_9BACT</name>
<sequence>MAAIRYLKQFPKGTMGHLVCTAIENAVYVLDRTGVDQDFASSTIAEHYEEYGIDFWMQPVSEELIASLADKETAWWRNQSGFAWVFGGGTPACARDSFLRRTWACIRQSPE</sequence>
<accession>A0A841JQG4</accession>
<evidence type="ECO:0000313" key="1">
    <source>
        <dbReference type="EMBL" id="MBB6143632.1"/>
    </source>
</evidence>
<gene>
    <name evidence="1" type="ORF">HNQ77_001581</name>
</gene>
<dbReference type="Proteomes" id="UP000538666">
    <property type="component" value="Unassembled WGS sequence"/>
</dbReference>
<proteinExistence type="predicted"/>
<keyword evidence="2" id="KW-1185">Reference proteome</keyword>